<dbReference type="Proteomes" id="UP001224775">
    <property type="component" value="Unassembled WGS sequence"/>
</dbReference>
<accession>A0AAD9DDM0</accession>
<comment type="caution">
    <text evidence="9">The sequence shown here is derived from an EMBL/GenBank/DDBJ whole genome shotgun (WGS) entry which is preliminary data.</text>
</comment>
<evidence type="ECO:0000256" key="6">
    <source>
        <dbReference type="SAM" id="MobiDB-lite"/>
    </source>
</evidence>
<dbReference type="InterPro" id="IPR049177">
    <property type="entry name" value="MgtC_SapB_SrpB_YhiD_N"/>
</dbReference>
<protein>
    <submittedName>
        <fullName evidence="9">MgtC family protein</fullName>
    </submittedName>
</protein>
<feature type="transmembrane region" description="Helical" evidence="7">
    <location>
        <begin position="141"/>
        <end position="161"/>
    </location>
</feature>
<feature type="region of interest" description="Disordered" evidence="6">
    <location>
        <begin position="202"/>
        <end position="242"/>
    </location>
</feature>
<evidence type="ECO:0000256" key="5">
    <source>
        <dbReference type="ARBA" id="ARBA00023136"/>
    </source>
</evidence>
<dbReference type="GO" id="GO:0005886">
    <property type="term" value="C:plasma membrane"/>
    <property type="evidence" value="ECO:0007669"/>
    <property type="project" value="UniProtKB-SubCell"/>
</dbReference>
<comment type="subcellular location">
    <subcellularLocation>
        <location evidence="1">Cell membrane</location>
        <topology evidence="1">Multi-pass membrane protein</topology>
    </subcellularLocation>
</comment>
<keyword evidence="2" id="KW-1003">Cell membrane</keyword>
<keyword evidence="10" id="KW-1185">Reference proteome</keyword>
<dbReference type="Pfam" id="PF02308">
    <property type="entry name" value="MgtC"/>
    <property type="match status" value="1"/>
</dbReference>
<reference evidence="9" key="1">
    <citation type="submission" date="2023-06" db="EMBL/GenBank/DDBJ databases">
        <title>Survivors Of The Sea: Transcriptome response of Skeletonema marinoi to long-term dormancy.</title>
        <authorList>
            <person name="Pinder M.I.M."/>
            <person name="Kourtchenko O."/>
            <person name="Robertson E.K."/>
            <person name="Larsson T."/>
            <person name="Maumus F."/>
            <person name="Osuna-Cruz C.M."/>
            <person name="Vancaester E."/>
            <person name="Stenow R."/>
            <person name="Vandepoele K."/>
            <person name="Ploug H."/>
            <person name="Bruchert V."/>
            <person name="Godhe A."/>
            <person name="Topel M."/>
        </authorList>
    </citation>
    <scope>NUCLEOTIDE SEQUENCE</scope>
    <source>
        <strain evidence="9">R05AC</strain>
    </source>
</reference>
<feature type="transmembrane region" description="Helical" evidence="7">
    <location>
        <begin position="109"/>
        <end position="129"/>
    </location>
</feature>
<gene>
    <name evidence="9" type="ORF">QTG54_005368</name>
</gene>
<evidence type="ECO:0000313" key="9">
    <source>
        <dbReference type="EMBL" id="KAK1743771.1"/>
    </source>
</evidence>
<sequence>MNKRRHHDDSRSSIGSKAYATCLYSFLIIYTFVFLFGKSLLPPEETWCPYSKLPVRNGYHNPDYNYHPCHHYRGIIGFERRASERPAGIRTMCMVVWLAFKSSTMGWDAARVAAAVPSGVGFLGAGLIWKGNTSTVKNSQQVHGLTTAASVWLAAAVGVAVGGGRRLYIVSVYGVWTAALLCTRVRISTRFDDVVDDDSEIDWDSITDDSSTGLSIDDDGEEDEEEMRRRPESTLWGSGNDINLGYPLSSKNLNDEVEVGDDQEQGINSSWTRLSMSSRHSSAPNLKIYETPIKDEKPPERRRKRRTKKNELRLSFHSYRPNRHAKNRRRAGCHRHRNAAYEDDLGSDESQMNCSWGSRSTHWVGLP</sequence>
<dbReference type="PANTHER" id="PTHR33778">
    <property type="entry name" value="PROTEIN MGTC"/>
    <property type="match status" value="1"/>
</dbReference>
<name>A0AAD9DDM0_9STRA</name>
<feature type="compositionally biased region" description="Acidic residues" evidence="6">
    <location>
        <begin position="216"/>
        <end position="225"/>
    </location>
</feature>
<organism evidence="9 10">
    <name type="scientific">Skeletonema marinoi</name>
    <dbReference type="NCBI Taxonomy" id="267567"/>
    <lineage>
        <taxon>Eukaryota</taxon>
        <taxon>Sar</taxon>
        <taxon>Stramenopiles</taxon>
        <taxon>Ochrophyta</taxon>
        <taxon>Bacillariophyta</taxon>
        <taxon>Coscinodiscophyceae</taxon>
        <taxon>Thalassiosirophycidae</taxon>
        <taxon>Thalassiosirales</taxon>
        <taxon>Skeletonemataceae</taxon>
        <taxon>Skeletonema</taxon>
        <taxon>Skeletonema marinoi-dohrnii complex</taxon>
    </lineage>
</organism>
<feature type="domain" description="MgtC/SapB/SrpB/YhiD N-terminal" evidence="8">
    <location>
        <begin position="74"/>
        <end position="181"/>
    </location>
</feature>
<dbReference type="InterPro" id="IPR003416">
    <property type="entry name" value="MgtC/SapB/SrpB/YhiD_fam"/>
</dbReference>
<proteinExistence type="predicted"/>
<feature type="transmembrane region" description="Helical" evidence="7">
    <location>
        <begin position="21"/>
        <end position="41"/>
    </location>
</feature>
<dbReference type="AlphaFoldDB" id="A0AAD9DDM0"/>
<evidence type="ECO:0000259" key="8">
    <source>
        <dbReference type="Pfam" id="PF02308"/>
    </source>
</evidence>
<dbReference type="EMBL" id="JATAAI010000008">
    <property type="protein sequence ID" value="KAK1743771.1"/>
    <property type="molecule type" value="Genomic_DNA"/>
</dbReference>
<evidence type="ECO:0000256" key="4">
    <source>
        <dbReference type="ARBA" id="ARBA00022989"/>
    </source>
</evidence>
<evidence type="ECO:0000256" key="1">
    <source>
        <dbReference type="ARBA" id="ARBA00004651"/>
    </source>
</evidence>
<keyword evidence="4 7" id="KW-1133">Transmembrane helix</keyword>
<evidence type="ECO:0000256" key="7">
    <source>
        <dbReference type="SAM" id="Phobius"/>
    </source>
</evidence>
<dbReference type="PRINTS" id="PR01837">
    <property type="entry name" value="MGTCSAPBPROT"/>
</dbReference>
<evidence type="ECO:0000313" key="10">
    <source>
        <dbReference type="Proteomes" id="UP001224775"/>
    </source>
</evidence>
<evidence type="ECO:0000256" key="3">
    <source>
        <dbReference type="ARBA" id="ARBA00022692"/>
    </source>
</evidence>
<keyword evidence="5 7" id="KW-0472">Membrane</keyword>
<dbReference type="PANTHER" id="PTHR33778:SF1">
    <property type="entry name" value="MAGNESIUM TRANSPORTER YHID-RELATED"/>
    <property type="match status" value="1"/>
</dbReference>
<evidence type="ECO:0000256" key="2">
    <source>
        <dbReference type="ARBA" id="ARBA00022475"/>
    </source>
</evidence>
<keyword evidence="3 7" id="KW-0812">Transmembrane</keyword>